<gene>
    <name evidence="3" type="ordered locus">HMPREF0389_00223</name>
</gene>
<dbReference type="eggNOG" id="COG5279">
    <property type="taxonomic scope" value="Bacteria"/>
</dbReference>
<dbReference type="EMBL" id="CP002390">
    <property type="protein sequence ID" value="EFE28308.2"/>
    <property type="molecule type" value="Genomic_DNA"/>
</dbReference>
<keyword evidence="4" id="KW-1185">Reference proteome</keyword>
<dbReference type="KEGG" id="faa:HMPREF0389_00223"/>
<dbReference type="AlphaFoldDB" id="D6GRL7"/>
<sequence length="596" mass="66706">MLKLKLKSFLKLIPILLITLLSTSVVFADLQNIIQNMLPFTDVKQGDWYYADVKIAYQNRLINGKTDTLFAPQDNMTAAEAVKLASCIHQLKNEGTVSLSAGVGTWYKPYVDYAKNKGLIDVDLDWNNKITRAGYMQIFARLITDEEARLNNVPDGSIPDVRMSHPSADAIYKLYRAGVVQGVDSNRNCSPMSYIKRSEVAAILTRMMDVNRRLQDFKITKEPENAKADLGTRVDLKVEVSGGKAPLSYQWEYLDEESGNFRNSTSEGNATDTLKAPVEEISYKYRCVITDATGKQVISKAAKVEKSNSGTLTVTKQPESKIGNVGQIVKLEVGVSGAKEPVTYQWEYSENLSGSFYKSEAIGNKTKELTVAIENKEYWYRCKIRDGAGQTVESGKVLVKVSGDSDNLFRITSQPIDMSASPGKLVMLGVAVTGGTQPYRYQWSYSENGRTNFFPSKAVGNKTNILKVPTERKTYYYQCEIKDDTGQALYSDIVKVTETSGAPFEIVRQPVGGYANYGEYFDLEVKVRGGREPYTYQWQYYDRNGFRNCTGPGNNEKMVKVIVDNSGIYKFPHRCVIKDADNKELITNPVVITLNE</sequence>
<dbReference type="InterPro" id="IPR001119">
    <property type="entry name" value="SLH_dom"/>
</dbReference>
<protein>
    <recommendedName>
        <fullName evidence="2">SLH domain-containing protein</fullName>
    </recommendedName>
</protein>
<accession>D6GRL7</accession>
<dbReference type="Gene3D" id="2.60.40.10">
    <property type="entry name" value="Immunoglobulins"/>
    <property type="match status" value="2"/>
</dbReference>
<dbReference type="PROSITE" id="PS51272">
    <property type="entry name" value="SLH"/>
    <property type="match status" value="2"/>
</dbReference>
<evidence type="ECO:0000259" key="2">
    <source>
        <dbReference type="PROSITE" id="PS51272"/>
    </source>
</evidence>
<dbReference type="STRING" id="546269.HMPREF0389_00223"/>
<dbReference type="HOGENOM" id="CLU_455442_0_0_9"/>
<dbReference type="Pfam" id="PF00395">
    <property type="entry name" value="SLH"/>
    <property type="match status" value="2"/>
</dbReference>
<feature type="domain" description="SLH" evidence="2">
    <location>
        <begin position="36"/>
        <end position="99"/>
    </location>
</feature>
<keyword evidence="1" id="KW-0677">Repeat</keyword>
<reference evidence="4" key="1">
    <citation type="submission" date="2010-12" db="EMBL/GenBank/DDBJ databases">
        <title>The genome sequence of Filifactor alocis strain ATCC 35896.</title>
        <authorList>
            <consortium name="The Broad Institute Genome Sequencing Platform"/>
            <person name="Ward D."/>
            <person name="Earl A."/>
            <person name="Feldgarden M."/>
            <person name="Young S.K."/>
            <person name="Gargeya S."/>
            <person name="Zeng Q."/>
            <person name="Alvarado L."/>
            <person name="Berlin A."/>
            <person name="Bochicchio J."/>
            <person name="Chapman S.B."/>
            <person name="Chen Z."/>
            <person name="Freedman E."/>
            <person name="Gellesch M."/>
            <person name="Goldberg J."/>
            <person name="Griggs A."/>
            <person name="Gujja S."/>
            <person name="Heilman E."/>
            <person name="Heiman D."/>
            <person name="Howarth C."/>
            <person name="Mehta T."/>
            <person name="Neiman D."/>
            <person name="Pearson M."/>
            <person name="Roberts A."/>
            <person name="Saif S."/>
            <person name="Shea T."/>
            <person name="Shenoy N."/>
            <person name="Sisk P."/>
            <person name="Stolte C."/>
            <person name="Sykes S."/>
            <person name="White J."/>
            <person name="Yandava C."/>
            <person name="Izard J."/>
            <person name="Blanton J.M."/>
            <person name="Baranova O.V."/>
            <person name="Tanner A.C."/>
            <person name="Dewhirst F.E."/>
            <person name="Haas B."/>
            <person name="Nusbaum C."/>
            <person name="Birren B."/>
        </authorList>
    </citation>
    <scope>NUCLEOTIDE SEQUENCE [LARGE SCALE GENOMIC DNA]</scope>
    <source>
        <strain evidence="4">ATCC 35896 / D40 B5</strain>
    </source>
</reference>
<dbReference type="InterPro" id="IPR013783">
    <property type="entry name" value="Ig-like_fold"/>
</dbReference>
<organism evidence="3 4">
    <name type="scientific">Filifactor alocis (strain ATCC 35896 / CCUG 47790 / D40 B5)</name>
    <name type="common">Fusobacterium alocis</name>
    <dbReference type="NCBI Taxonomy" id="546269"/>
    <lineage>
        <taxon>Bacteria</taxon>
        <taxon>Bacillati</taxon>
        <taxon>Bacillota</taxon>
        <taxon>Clostridia</taxon>
        <taxon>Peptostreptococcales</taxon>
        <taxon>Filifactoraceae</taxon>
        <taxon>Filifactor</taxon>
    </lineage>
</organism>
<feature type="domain" description="SLH" evidence="2">
    <location>
        <begin position="154"/>
        <end position="218"/>
    </location>
</feature>
<evidence type="ECO:0000313" key="4">
    <source>
        <dbReference type="Proteomes" id="UP000007468"/>
    </source>
</evidence>
<dbReference type="OrthoDB" id="1750469at2"/>
<dbReference type="Proteomes" id="UP000007468">
    <property type="component" value="Chromosome"/>
</dbReference>
<evidence type="ECO:0000313" key="3">
    <source>
        <dbReference type="EMBL" id="EFE28308.2"/>
    </source>
</evidence>
<evidence type="ECO:0000256" key="1">
    <source>
        <dbReference type="ARBA" id="ARBA00022737"/>
    </source>
</evidence>
<name>D6GRL7_FILAD</name>
<dbReference type="RefSeq" id="WP_014262082.1">
    <property type="nucleotide sequence ID" value="NC_016630.1"/>
</dbReference>
<dbReference type="PATRIC" id="fig|546269.5.peg.436"/>
<proteinExistence type="predicted"/>